<gene>
    <name evidence="2" type="ORF">A9404_10420</name>
</gene>
<accession>A0A191ZIP1</accession>
<sequence length="183" mass="19557">MIRLFVLFLGLLVFRTGPADMPPGWRPVAVAAGWFLGVGLLLGLSSDTAQTDLSGALGDSLLDSALDLVVLAAYSFLWAQLRRHPLRLPQMLTALFGALGMLGLPFIPLMMWMPTDMADPASFGAWGWLIMGLFLWNLVVVGQIYRHTLGLSAGVGVLLALGYFVVSAAVSFGLSYAFPGIDG</sequence>
<keyword evidence="1" id="KW-0812">Transmembrane</keyword>
<keyword evidence="3" id="KW-1185">Reference proteome</keyword>
<feature type="transmembrane region" description="Helical" evidence="1">
    <location>
        <begin position="125"/>
        <end position="145"/>
    </location>
</feature>
<evidence type="ECO:0000256" key="1">
    <source>
        <dbReference type="SAM" id="Phobius"/>
    </source>
</evidence>
<dbReference type="OrthoDB" id="5801832at2"/>
<feature type="transmembrane region" description="Helical" evidence="1">
    <location>
        <begin position="91"/>
        <end position="113"/>
    </location>
</feature>
<name>A0A191ZIP1_9GAMM</name>
<dbReference type="Proteomes" id="UP000078596">
    <property type="component" value="Chromosome"/>
</dbReference>
<evidence type="ECO:0008006" key="4">
    <source>
        <dbReference type="Google" id="ProtNLM"/>
    </source>
</evidence>
<evidence type="ECO:0000313" key="3">
    <source>
        <dbReference type="Proteomes" id="UP000078596"/>
    </source>
</evidence>
<dbReference type="AlphaFoldDB" id="A0A191ZIP1"/>
<reference evidence="2 3" key="1">
    <citation type="submission" date="2016-06" db="EMBL/GenBank/DDBJ databases">
        <title>Insight into the functional genes involving in sulfur oxidation in Pearl River water.</title>
        <authorList>
            <person name="Luo J."/>
            <person name="Tan X."/>
            <person name="Lin W."/>
        </authorList>
    </citation>
    <scope>NUCLEOTIDE SEQUENCE [LARGE SCALE GENOMIC DNA]</scope>
    <source>
        <strain evidence="2 3">LS2</strain>
    </source>
</reference>
<organism evidence="2 3">
    <name type="scientific">Halothiobacillus diazotrophicus</name>
    <dbReference type="NCBI Taxonomy" id="1860122"/>
    <lineage>
        <taxon>Bacteria</taxon>
        <taxon>Pseudomonadati</taxon>
        <taxon>Pseudomonadota</taxon>
        <taxon>Gammaproteobacteria</taxon>
        <taxon>Chromatiales</taxon>
        <taxon>Halothiobacillaceae</taxon>
        <taxon>Halothiobacillus</taxon>
    </lineage>
</organism>
<feature type="transmembrane region" description="Helical" evidence="1">
    <location>
        <begin position="56"/>
        <end position="79"/>
    </location>
</feature>
<dbReference type="KEGG" id="haz:A9404_10420"/>
<protein>
    <recommendedName>
        <fullName evidence="4">Yip1 domain-containing protein</fullName>
    </recommendedName>
</protein>
<dbReference type="RefSeq" id="WP_066101199.1">
    <property type="nucleotide sequence ID" value="NZ_CP016027.1"/>
</dbReference>
<proteinExistence type="predicted"/>
<dbReference type="STRING" id="1860122.A9404_10420"/>
<keyword evidence="1" id="KW-1133">Transmembrane helix</keyword>
<dbReference type="EMBL" id="CP016027">
    <property type="protein sequence ID" value="ANJ67735.1"/>
    <property type="molecule type" value="Genomic_DNA"/>
</dbReference>
<evidence type="ECO:0000313" key="2">
    <source>
        <dbReference type="EMBL" id="ANJ67735.1"/>
    </source>
</evidence>
<keyword evidence="1" id="KW-0472">Membrane</keyword>
<feature type="transmembrane region" description="Helical" evidence="1">
    <location>
        <begin position="157"/>
        <end position="178"/>
    </location>
</feature>